<protein>
    <submittedName>
        <fullName evidence="3">RRM domain-containing protein</fullName>
    </submittedName>
</protein>
<organism evidence="2 3">
    <name type="scientific">Macrostomum lignano</name>
    <dbReference type="NCBI Taxonomy" id="282301"/>
    <lineage>
        <taxon>Eukaryota</taxon>
        <taxon>Metazoa</taxon>
        <taxon>Spiralia</taxon>
        <taxon>Lophotrochozoa</taxon>
        <taxon>Platyhelminthes</taxon>
        <taxon>Rhabditophora</taxon>
        <taxon>Macrostomorpha</taxon>
        <taxon>Macrostomida</taxon>
        <taxon>Macrostomidae</taxon>
        <taxon>Macrostomum</taxon>
    </lineage>
</organism>
<accession>A0A1I8JBH0</accession>
<reference evidence="3" key="1">
    <citation type="submission" date="2016-11" db="UniProtKB">
        <authorList>
            <consortium name="WormBaseParasite"/>
        </authorList>
    </citation>
    <scope>IDENTIFICATION</scope>
</reference>
<evidence type="ECO:0000259" key="1">
    <source>
        <dbReference type="Pfam" id="PF00076"/>
    </source>
</evidence>
<dbReference type="Proteomes" id="UP000095280">
    <property type="component" value="Unplaced"/>
</dbReference>
<sequence length="106" mass="11373">TTASCLSGCCPNSSPNPMFEKLFEPFGCIEEITVLRDQHGNSKGCAFINQTMPGGHQLHCGEIRRQRAGAADPQAAADCGAAKRLQPRLRDRAAHGGRWRTVAPVA</sequence>
<dbReference type="InterPro" id="IPR012677">
    <property type="entry name" value="Nucleotide-bd_a/b_plait_sf"/>
</dbReference>
<keyword evidence="2" id="KW-1185">Reference proteome</keyword>
<dbReference type="InterPro" id="IPR000504">
    <property type="entry name" value="RRM_dom"/>
</dbReference>
<proteinExistence type="predicted"/>
<dbReference type="SUPFAM" id="SSF54928">
    <property type="entry name" value="RNA-binding domain, RBD"/>
    <property type="match status" value="1"/>
</dbReference>
<name>A0A1I8JBH0_9PLAT</name>
<dbReference type="GO" id="GO:0003723">
    <property type="term" value="F:RNA binding"/>
    <property type="evidence" value="ECO:0007669"/>
    <property type="project" value="InterPro"/>
</dbReference>
<dbReference type="Pfam" id="PF00076">
    <property type="entry name" value="RRM_1"/>
    <property type="match status" value="1"/>
</dbReference>
<feature type="domain" description="RRM" evidence="1">
    <location>
        <begin position="19"/>
        <end position="49"/>
    </location>
</feature>
<evidence type="ECO:0000313" key="3">
    <source>
        <dbReference type="WBParaSite" id="maker-uti_cns_0046626-snap-gene-0.3-mRNA-1"/>
    </source>
</evidence>
<dbReference type="Gene3D" id="3.30.70.330">
    <property type="match status" value="1"/>
</dbReference>
<evidence type="ECO:0000313" key="2">
    <source>
        <dbReference type="Proteomes" id="UP000095280"/>
    </source>
</evidence>
<dbReference type="InterPro" id="IPR035979">
    <property type="entry name" value="RBD_domain_sf"/>
</dbReference>
<dbReference type="AlphaFoldDB" id="A0A1I8JBH0"/>
<dbReference type="WBParaSite" id="maker-uti_cns_0046626-snap-gene-0.3-mRNA-1">
    <property type="protein sequence ID" value="maker-uti_cns_0046626-snap-gene-0.3-mRNA-1"/>
    <property type="gene ID" value="maker-uti_cns_0046626-snap-gene-0.3"/>
</dbReference>